<evidence type="ECO:0000256" key="1">
    <source>
        <dbReference type="SAM" id="SignalP"/>
    </source>
</evidence>
<keyword evidence="4" id="KW-1185">Reference proteome</keyword>
<proteinExistence type="predicted"/>
<feature type="signal peptide" evidence="1">
    <location>
        <begin position="1"/>
        <end position="16"/>
    </location>
</feature>
<evidence type="ECO:0000313" key="3">
    <source>
        <dbReference type="EMBL" id="KFD63265.1"/>
    </source>
</evidence>
<evidence type="ECO:0000313" key="4">
    <source>
        <dbReference type="Proteomes" id="UP000030764"/>
    </source>
</evidence>
<accession>A0A085LTI3</accession>
<feature type="chain" id="PRO_5007379249" description="Cystatin domain-containing protein" evidence="1">
    <location>
        <begin position="17"/>
        <end position="291"/>
    </location>
</feature>
<dbReference type="SUPFAM" id="SSF54403">
    <property type="entry name" value="Cystatin/monellin"/>
    <property type="match status" value="1"/>
</dbReference>
<dbReference type="EMBL" id="KL367577">
    <property type="protein sequence ID" value="KFD63265.1"/>
    <property type="molecule type" value="Genomic_DNA"/>
</dbReference>
<organism evidence="2 4">
    <name type="scientific">Trichuris suis</name>
    <name type="common">pig whipworm</name>
    <dbReference type="NCBI Taxonomy" id="68888"/>
    <lineage>
        <taxon>Eukaryota</taxon>
        <taxon>Metazoa</taxon>
        <taxon>Ecdysozoa</taxon>
        <taxon>Nematoda</taxon>
        <taxon>Enoplea</taxon>
        <taxon>Dorylaimia</taxon>
        <taxon>Trichinellida</taxon>
        <taxon>Trichuridae</taxon>
        <taxon>Trichuris</taxon>
    </lineage>
</organism>
<reference evidence="2 4" key="1">
    <citation type="journal article" date="2014" name="Nat. Genet.">
        <title>Genome and transcriptome of the porcine whipworm Trichuris suis.</title>
        <authorList>
            <person name="Jex A.R."/>
            <person name="Nejsum P."/>
            <person name="Schwarz E.M."/>
            <person name="Hu L."/>
            <person name="Young N.D."/>
            <person name="Hall R.S."/>
            <person name="Korhonen P.K."/>
            <person name="Liao S."/>
            <person name="Thamsborg S."/>
            <person name="Xia J."/>
            <person name="Xu P."/>
            <person name="Wang S."/>
            <person name="Scheerlinck J.P."/>
            <person name="Hofmann A."/>
            <person name="Sternberg P.W."/>
            <person name="Wang J."/>
            <person name="Gasser R.B."/>
        </authorList>
    </citation>
    <scope>NUCLEOTIDE SEQUENCE [LARGE SCALE GENOMIC DNA]</scope>
    <source>
        <strain evidence="3">DCEP-RM93F</strain>
        <strain evidence="2">DCEP-RM93M</strain>
    </source>
</reference>
<dbReference type="Proteomes" id="UP000030764">
    <property type="component" value="Unassembled WGS sequence"/>
</dbReference>
<protein>
    <recommendedName>
        <fullName evidence="5">Cystatin domain-containing protein</fullName>
    </recommendedName>
</protein>
<gene>
    <name evidence="2" type="ORF">M513_10856</name>
    <name evidence="3" type="ORF">M514_10856</name>
</gene>
<dbReference type="InterPro" id="IPR046350">
    <property type="entry name" value="Cystatin_sf"/>
</dbReference>
<dbReference type="EMBL" id="KL363298">
    <property type="protein sequence ID" value="KFD48279.1"/>
    <property type="molecule type" value="Genomic_DNA"/>
</dbReference>
<dbReference type="AlphaFoldDB" id="A0A085LTI3"/>
<dbReference type="Proteomes" id="UP000030758">
    <property type="component" value="Unassembled WGS sequence"/>
</dbReference>
<sequence length="291" mass="33293">MHLYVLLLCTFACVTSHPPQVLKTKAVQGVQVQLPDPIVNRILLLLLRDYNSRTSAKAPIWAAYEIVYALRQGRELKIVFRMVETVCQKGVPSYVRCLPPTNPRRVQCKIQVAERVSANDMFCKAYDAAKAKTQKTYAYTRYETTRWWWKYEETKSVANYESSARDASQLHEGARINLTAVAYIAVLKLNKEQVISDKLVNYFGTTRIYSIRNAYEAVVYVAETECSKSKYPSMMQREHECAFIYPGKSYECLVSISKSELKVQGPVRCGPTDKVPQNRLLRTPYKEGSTN</sequence>
<keyword evidence="1" id="KW-0732">Signal</keyword>
<evidence type="ECO:0000313" key="2">
    <source>
        <dbReference type="EMBL" id="KFD48279.1"/>
    </source>
</evidence>
<evidence type="ECO:0008006" key="5">
    <source>
        <dbReference type="Google" id="ProtNLM"/>
    </source>
</evidence>
<name>A0A085LTI3_9BILA</name>